<reference evidence="2" key="1">
    <citation type="journal article" date="2016" name="Appl. Environ. Microbiol.">
        <title>Functional Metagenomics of a Biostimulated Petroleum-Contaminated Soil Reveals an Extraordinary Diversity of Extradiol Dioxygenases.</title>
        <authorList>
            <person name="Terron-Gonzalez L."/>
            <person name="Martin-Cabello G."/>
            <person name="Ferrer M."/>
            <person name="Santero E."/>
        </authorList>
    </citation>
    <scope>NUCLEOTIDE SEQUENCE</scope>
</reference>
<name>A0A126SY86_9BACT</name>
<dbReference type="EMBL" id="KU144975">
    <property type="protein sequence ID" value="AMK59267.1"/>
    <property type="molecule type" value="Genomic_DNA"/>
</dbReference>
<organism evidence="2">
    <name type="scientific">uncultured bacterium UPO47</name>
    <dbReference type="NCBI Taxonomy" id="1776972"/>
    <lineage>
        <taxon>Bacteria</taxon>
        <taxon>environmental samples</taxon>
    </lineage>
</organism>
<feature type="chain" id="PRO_5007274476" description="Cytochrome c domain-containing protein" evidence="1">
    <location>
        <begin position="25"/>
        <end position="136"/>
    </location>
</feature>
<evidence type="ECO:0000256" key="1">
    <source>
        <dbReference type="SAM" id="SignalP"/>
    </source>
</evidence>
<sequence length="136" mass="14277">MTAPRRASIAAWLGAALGFSYAHADAVSLSRDVQPILDRHCVACHLYESPQGSLSLEAGDTWGATVGVASSQAPLPRITPGDPARSYLVHKLRGTQARVGGSGAAMPFNADTGSSGLPREELELIERWIRAGAPDN</sequence>
<dbReference type="PANTHER" id="PTHR35889:SF3">
    <property type="entry name" value="F-BOX DOMAIN-CONTAINING PROTEIN"/>
    <property type="match status" value="1"/>
</dbReference>
<dbReference type="AlphaFoldDB" id="A0A126SY86"/>
<protein>
    <recommendedName>
        <fullName evidence="3">Cytochrome c domain-containing protein</fullName>
    </recommendedName>
</protein>
<proteinExistence type="predicted"/>
<evidence type="ECO:0000313" key="2">
    <source>
        <dbReference type="EMBL" id="AMK59267.1"/>
    </source>
</evidence>
<keyword evidence="1" id="KW-0732">Signal</keyword>
<accession>A0A126SY86</accession>
<dbReference type="PANTHER" id="PTHR35889">
    <property type="entry name" value="CYCLOINULO-OLIGOSACCHARIDE FRUCTANOTRANSFERASE-RELATED"/>
    <property type="match status" value="1"/>
</dbReference>
<evidence type="ECO:0008006" key="3">
    <source>
        <dbReference type="Google" id="ProtNLM"/>
    </source>
</evidence>
<feature type="signal peptide" evidence="1">
    <location>
        <begin position="1"/>
        <end position="24"/>
    </location>
</feature>